<keyword evidence="2" id="KW-0732">Signal</keyword>
<dbReference type="InterPro" id="IPR012337">
    <property type="entry name" value="RNaseH-like_sf"/>
</dbReference>
<dbReference type="Pfam" id="PF25431">
    <property type="entry name" value="zf-C17orf113"/>
    <property type="match status" value="1"/>
</dbReference>
<dbReference type="InterPro" id="IPR057456">
    <property type="entry name" value="Znf_C17orf113"/>
</dbReference>
<feature type="domain" description="C17orf113 probable zinc finger" evidence="3">
    <location>
        <begin position="128"/>
        <end position="165"/>
    </location>
</feature>
<gene>
    <name evidence="4" type="ORF">KP509_05G100100</name>
</gene>
<proteinExistence type="predicted"/>
<evidence type="ECO:0000256" key="1">
    <source>
        <dbReference type="SAM" id="MobiDB-lite"/>
    </source>
</evidence>
<name>A0A8T2URP4_CERRI</name>
<feature type="chain" id="PRO_5035884542" description="C17orf113 probable zinc finger domain-containing protein" evidence="2">
    <location>
        <begin position="17"/>
        <end position="406"/>
    </location>
</feature>
<evidence type="ECO:0000313" key="4">
    <source>
        <dbReference type="EMBL" id="KAH7437992.1"/>
    </source>
</evidence>
<feature type="signal peptide" evidence="2">
    <location>
        <begin position="1"/>
        <end position="16"/>
    </location>
</feature>
<reference evidence="4" key="1">
    <citation type="submission" date="2021-08" db="EMBL/GenBank/DDBJ databases">
        <title>WGS assembly of Ceratopteris richardii.</title>
        <authorList>
            <person name="Marchant D.B."/>
            <person name="Chen G."/>
            <person name="Jenkins J."/>
            <person name="Shu S."/>
            <person name="Leebens-Mack J."/>
            <person name="Grimwood J."/>
            <person name="Schmutz J."/>
            <person name="Soltis P."/>
            <person name="Soltis D."/>
            <person name="Chen Z.-H."/>
        </authorList>
    </citation>
    <scope>NUCLEOTIDE SEQUENCE</scope>
    <source>
        <strain evidence="4">Whitten #5841</strain>
        <tissue evidence="4">Leaf</tissue>
    </source>
</reference>
<dbReference type="PANTHER" id="PTHR46880:SF5">
    <property type="entry name" value="DUF4371 DOMAIN-CONTAINING PROTEIN"/>
    <property type="match status" value="1"/>
</dbReference>
<dbReference type="PANTHER" id="PTHR46880">
    <property type="entry name" value="RAS-ASSOCIATING DOMAIN-CONTAINING PROTEIN"/>
    <property type="match status" value="1"/>
</dbReference>
<evidence type="ECO:0000313" key="5">
    <source>
        <dbReference type="Proteomes" id="UP000825935"/>
    </source>
</evidence>
<feature type="region of interest" description="Disordered" evidence="1">
    <location>
        <begin position="92"/>
        <end position="115"/>
    </location>
</feature>
<dbReference type="OrthoDB" id="6621980at2759"/>
<accession>A0A8T2URP4</accession>
<dbReference type="SUPFAM" id="SSF53098">
    <property type="entry name" value="Ribonuclease H-like"/>
    <property type="match status" value="1"/>
</dbReference>
<dbReference type="Proteomes" id="UP000825935">
    <property type="component" value="Chromosome 5"/>
</dbReference>
<evidence type="ECO:0000256" key="2">
    <source>
        <dbReference type="SAM" id="SignalP"/>
    </source>
</evidence>
<dbReference type="EMBL" id="CM035410">
    <property type="protein sequence ID" value="KAH7437992.1"/>
    <property type="molecule type" value="Genomic_DNA"/>
</dbReference>
<keyword evidence="5" id="KW-1185">Reference proteome</keyword>
<sequence length="406" mass="46175">MKFIYIKLMFFYGCACMFTIMDSRKNYDFDKDTSIPSSMGKRKSQPNLYSFLSKKATSMEVGCTSNDLNANKINVIPSMDIETTSMVQSHDHASGSGEYACVESNSNESNESSRRTTRKWHNQWTILHPWAYLSKTMINDERIRCSYCQEAKKINMYTKCGSSSIITCMKIMYFCALEDIPLDKYPSHCKLLRELDTPNIPSSDEYSSYVNAMSGKEMLMAIKDHVKMQLLCDICAIPFYSLLIDESTDRTIKKHLIVYILYVSNAGKGPTRCVFIELLSVEKGNAKSIFDIVNKFLQDNMLDTRKLIAIATDGAFVMVGHKTGVLARFQEATPHIIGVHCIAHRQALAATDGFVTHPHVYAFVDKVANKGYSWLGKSSKRHDELWKIMSEYDIVDMRALQTHSVR</sequence>
<comment type="caution">
    <text evidence="4">The sequence shown here is derived from an EMBL/GenBank/DDBJ whole genome shotgun (WGS) entry which is preliminary data.</text>
</comment>
<evidence type="ECO:0000259" key="3">
    <source>
        <dbReference type="Pfam" id="PF25431"/>
    </source>
</evidence>
<dbReference type="AlphaFoldDB" id="A0A8T2URP4"/>
<organism evidence="4 5">
    <name type="scientific">Ceratopteris richardii</name>
    <name type="common">Triangle waterfern</name>
    <dbReference type="NCBI Taxonomy" id="49495"/>
    <lineage>
        <taxon>Eukaryota</taxon>
        <taxon>Viridiplantae</taxon>
        <taxon>Streptophyta</taxon>
        <taxon>Embryophyta</taxon>
        <taxon>Tracheophyta</taxon>
        <taxon>Polypodiopsida</taxon>
        <taxon>Polypodiidae</taxon>
        <taxon>Polypodiales</taxon>
        <taxon>Pteridineae</taxon>
        <taxon>Pteridaceae</taxon>
        <taxon>Parkerioideae</taxon>
        <taxon>Ceratopteris</taxon>
    </lineage>
</organism>
<protein>
    <recommendedName>
        <fullName evidence="3">C17orf113 probable zinc finger domain-containing protein</fullName>
    </recommendedName>
</protein>